<feature type="region of interest" description="Disordered" evidence="2">
    <location>
        <begin position="1"/>
        <end position="298"/>
    </location>
</feature>
<evidence type="ECO:0000313" key="3">
    <source>
        <dbReference type="EMBL" id="GFO37373.1"/>
    </source>
</evidence>
<feature type="compositionally biased region" description="Basic and acidic residues" evidence="2">
    <location>
        <begin position="121"/>
        <end position="132"/>
    </location>
</feature>
<feature type="non-terminal residue" evidence="3">
    <location>
        <position position="1"/>
    </location>
</feature>
<accession>A0AAV4CZZ2</accession>
<dbReference type="PANTHER" id="PTHR35538">
    <property type="entry name" value="LIG_CHAN-GLU_BD DOMAIN-CONTAINING PROTEIN"/>
    <property type="match status" value="1"/>
</dbReference>
<feature type="region of interest" description="Disordered" evidence="2">
    <location>
        <begin position="465"/>
        <end position="485"/>
    </location>
</feature>
<evidence type="ECO:0000256" key="1">
    <source>
        <dbReference type="SAM" id="Coils"/>
    </source>
</evidence>
<feature type="compositionally biased region" description="Low complexity" evidence="2">
    <location>
        <begin position="219"/>
        <end position="234"/>
    </location>
</feature>
<keyword evidence="1" id="KW-0175">Coiled coil</keyword>
<dbReference type="AlphaFoldDB" id="A0AAV4CZZ2"/>
<gene>
    <name evidence="3" type="ORF">PoB_006387800</name>
</gene>
<feature type="compositionally biased region" description="Basic and acidic residues" evidence="2">
    <location>
        <begin position="358"/>
        <end position="372"/>
    </location>
</feature>
<dbReference type="EMBL" id="BLXT01007237">
    <property type="protein sequence ID" value="GFO37373.1"/>
    <property type="molecule type" value="Genomic_DNA"/>
</dbReference>
<organism evidence="3 4">
    <name type="scientific">Plakobranchus ocellatus</name>
    <dbReference type="NCBI Taxonomy" id="259542"/>
    <lineage>
        <taxon>Eukaryota</taxon>
        <taxon>Metazoa</taxon>
        <taxon>Spiralia</taxon>
        <taxon>Lophotrochozoa</taxon>
        <taxon>Mollusca</taxon>
        <taxon>Gastropoda</taxon>
        <taxon>Heterobranchia</taxon>
        <taxon>Euthyneura</taxon>
        <taxon>Panpulmonata</taxon>
        <taxon>Sacoglossa</taxon>
        <taxon>Placobranchoidea</taxon>
        <taxon>Plakobranchidae</taxon>
        <taxon>Plakobranchus</taxon>
    </lineage>
</organism>
<feature type="compositionally biased region" description="Basic and acidic residues" evidence="2">
    <location>
        <begin position="50"/>
        <end position="71"/>
    </location>
</feature>
<keyword evidence="4" id="KW-1185">Reference proteome</keyword>
<evidence type="ECO:0000313" key="4">
    <source>
        <dbReference type="Proteomes" id="UP000735302"/>
    </source>
</evidence>
<dbReference type="PANTHER" id="PTHR35538:SF6">
    <property type="entry name" value="EF-HAND DOMAIN-CONTAINING PROTEIN"/>
    <property type="match status" value="1"/>
</dbReference>
<feature type="compositionally biased region" description="Basic and acidic residues" evidence="2">
    <location>
        <begin position="381"/>
        <end position="390"/>
    </location>
</feature>
<dbReference type="Proteomes" id="UP000735302">
    <property type="component" value="Unassembled WGS sequence"/>
</dbReference>
<reference evidence="3 4" key="1">
    <citation type="journal article" date="2021" name="Elife">
        <title>Chloroplast acquisition without the gene transfer in kleptoplastic sea slugs, Plakobranchus ocellatus.</title>
        <authorList>
            <person name="Maeda T."/>
            <person name="Takahashi S."/>
            <person name="Yoshida T."/>
            <person name="Shimamura S."/>
            <person name="Takaki Y."/>
            <person name="Nagai Y."/>
            <person name="Toyoda A."/>
            <person name="Suzuki Y."/>
            <person name="Arimoto A."/>
            <person name="Ishii H."/>
            <person name="Satoh N."/>
            <person name="Nishiyama T."/>
            <person name="Hasebe M."/>
            <person name="Maruyama T."/>
            <person name="Minagawa J."/>
            <person name="Obokata J."/>
            <person name="Shigenobu S."/>
        </authorList>
    </citation>
    <scope>NUCLEOTIDE SEQUENCE [LARGE SCALE GENOMIC DNA]</scope>
</reference>
<protein>
    <submittedName>
        <fullName evidence="3">Titin-like</fullName>
    </submittedName>
</protein>
<evidence type="ECO:0000256" key="2">
    <source>
        <dbReference type="SAM" id="MobiDB-lite"/>
    </source>
</evidence>
<feature type="compositionally biased region" description="Low complexity" evidence="2">
    <location>
        <begin position="340"/>
        <end position="354"/>
    </location>
</feature>
<comment type="caution">
    <text evidence="3">The sequence shown here is derived from an EMBL/GenBank/DDBJ whole genome shotgun (WGS) entry which is preliminary data.</text>
</comment>
<feature type="compositionally biased region" description="Basic residues" evidence="2">
    <location>
        <begin position="465"/>
        <end position="475"/>
    </location>
</feature>
<sequence length="664" mass="75437">PKFFTVQKRSRKTTVAKDPFSTDRQLNIPKGGTFQVKKSGRKATQFVEFGKGDRGWTAPKKFEVKAREKKPTQFWKPPPAKSTTDDERRRKKRRDGSDSPGRRQKARESSTDSGLGIGSGAEKDAEDGRTAVEADPTPTSGEDVEPPTDTSAQEADAAPEVSQKPKRREVVKKTRVERQVITPPQTPNRLPSPPPFKRRVTPPPTPPTPPESPKMQEAPLPELDLDLPTVPDLPDLVDKEPEKRKQKLKFTVEPPPPLIAQEAPKKRRAAPKVRIIPKNLSRPLKSRPAEAPVTSEEMQQIQDPLDFLAKYCIINPDRIPFYEIIFETTVADQNPRYSKPTTQDAQQDQQTEPPAVEEPNKTEGKKKSDSSKSRKSGKKSKSAEPKHDMRPGLFAADRGMYIDKPAMTLEEQHLEKLIYTLDLLQDKMTSLGSQLADLDVQRTRFIAARAKFLYPEVTAPDYFPKLKKKKGKKGKKENTSAPPARRLRPEEITDEVICARLDDKMLNEVCKDPELRKTEVAMDILKQKISEVQNRVENLASEKLLADAFCMNHYFWRQGLDSAANISGNGIFSGGSENNYNNLSKSEQFRRQQSELYNRLRPQPNFEMNLEEVEDALQQINNHLLTEKEFFFLYNILNLPRREKINFRLFSIIAALSEKVTQLE</sequence>
<feature type="coiled-coil region" evidence="1">
    <location>
        <begin position="515"/>
        <end position="542"/>
    </location>
</feature>
<feature type="compositionally biased region" description="Pro residues" evidence="2">
    <location>
        <begin position="184"/>
        <end position="212"/>
    </location>
</feature>
<feature type="compositionally biased region" description="Basic and acidic residues" evidence="2">
    <location>
        <begin position="95"/>
        <end position="110"/>
    </location>
</feature>
<feature type="region of interest" description="Disordered" evidence="2">
    <location>
        <begin position="334"/>
        <end position="392"/>
    </location>
</feature>
<name>A0AAV4CZZ2_9GAST</name>
<proteinExistence type="predicted"/>